<reference evidence="2" key="1">
    <citation type="submission" date="2023-03" db="EMBL/GenBank/DDBJ databases">
        <title>Massive genome expansion in bonnet fungi (Mycena s.s.) driven by repeated elements and novel gene families across ecological guilds.</title>
        <authorList>
            <consortium name="Lawrence Berkeley National Laboratory"/>
            <person name="Harder C.B."/>
            <person name="Miyauchi S."/>
            <person name="Viragh M."/>
            <person name="Kuo A."/>
            <person name="Thoen E."/>
            <person name="Andreopoulos B."/>
            <person name="Lu D."/>
            <person name="Skrede I."/>
            <person name="Drula E."/>
            <person name="Henrissat B."/>
            <person name="Morin E."/>
            <person name="Kohler A."/>
            <person name="Barry K."/>
            <person name="LaButti K."/>
            <person name="Morin E."/>
            <person name="Salamov A."/>
            <person name="Lipzen A."/>
            <person name="Mereny Z."/>
            <person name="Hegedus B."/>
            <person name="Baldrian P."/>
            <person name="Stursova M."/>
            <person name="Weitz H."/>
            <person name="Taylor A."/>
            <person name="Grigoriev I.V."/>
            <person name="Nagy L.G."/>
            <person name="Martin F."/>
            <person name="Kauserud H."/>
        </authorList>
    </citation>
    <scope>NUCLEOTIDE SEQUENCE</scope>
    <source>
        <strain evidence="2">CBHHK002</strain>
    </source>
</reference>
<evidence type="ECO:0000313" key="2">
    <source>
        <dbReference type="EMBL" id="KAJ7364267.1"/>
    </source>
</evidence>
<comment type="caution">
    <text evidence="2">The sequence shown here is derived from an EMBL/GenBank/DDBJ whole genome shotgun (WGS) entry which is preliminary data.</text>
</comment>
<feature type="region of interest" description="Disordered" evidence="1">
    <location>
        <begin position="1"/>
        <end position="26"/>
    </location>
</feature>
<dbReference type="Proteomes" id="UP001218218">
    <property type="component" value="Unassembled WGS sequence"/>
</dbReference>
<sequence>MKCERNESPASGTPAQGSAPSLDPGTNQVVAQTLPIALIGGFGGRGGRATGPDGQGGEGGLGEGNILPSTVLYYLEKRGRAVAGTPVFTADSDAKNDPSHRGGVGGEGGEGKTAGRGGKAGGNTVHHEKWYFGDTTAVAIVAIKEFCDSLLLDNVCKHLISYGIMTANALFDLDDEDISKLKDLGVKPGEIAGLRNGLKKLVAHGDLEPKPVPGI</sequence>
<proteinExistence type="predicted"/>
<accession>A0AAD7F384</accession>
<gene>
    <name evidence="2" type="ORF">DFH08DRAFT_838794</name>
</gene>
<name>A0AAD7F384_9AGAR</name>
<dbReference type="AlphaFoldDB" id="A0AAD7F384"/>
<dbReference type="EMBL" id="JARIHO010000003">
    <property type="protein sequence ID" value="KAJ7364267.1"/>
    <property type="molecule type" value="Genomic_DNA"/>
</dbReference>
<feature type="compositionally biased region" description="Gly residues" evidence="1">
    <location>
        <begin position="102"/>
        <end position="121"/>
    </location>
</feature>
<evidence type="ECO:0000313" key="3">
    <source>
        <dbReference type="Proteomes" id="UP001218218"/>
    </source>
</evidence>
<evidence type="ECO:0000256" key="1">
    <source>
        <dbReference type="SAM" id="MobiDB-lite"/>
    </source>
</evidence>
<feature type="compositionally biased region" description="Polar residues" evidence="1">
    <location>
        <begin position="8"/>
        <end position="26"/>
    </location>
</feature>
<feature type="region of interest" description="Disordered" evidence="1">
    <location>
        <begin position="89"/>
        <end position="121"/>
    </location>
</feature>
<organism evidence="2 3">
    <name type="scientific">Mycena albidolilacea</name>
    <dbReference type="NCBI Taxonomy" id="1033008"/>
    <lineage>
        <taxon>Eukaryota</taxon>
        <taxon>Fungi</taxon>
        <taxon>Dikarya</taxon>
        <taxon>Basidiomycota</taxon>
        <taxon>Agaricomycotina</taxon>
        <taxon>Agaricomycetes</taxon>
        <taxon>Agaricomycetidae</taxon>
        <taxon>Agaricales</taxon>
        <taxon>Marasmiineae</taxon>
        <taxon>Mycenaceae</taxon>
        <taxon>Mycena</taxon>
    </lineage>
</organism>
<keyword evidence="3" id="KW-1185">Reference proteome</keyword>
<protein>
    <submittedName>
        <fullName evidence="2">Uncharacterized protein</fullName>
    </submittedName>
</protein>